<name>A0A4P9WT46_9FUNG</name>
<dbReference type="PANTHER" id="PTHR22806">
    <property type="entry name" value="NUCLEOPORIN NUP37 P37 -RELATED"/>
    <property type="match status" value="1"/>
</dbReference>
<evidence type="ECO:0000313" key="2">
    <source>
        <dbReference type="Proteomes" id="UP000269721"/>
    </source>
</evidence>
<dbReference type="Gene3D" id="2.130.10.10">
    <property type="entry name" value="YVTN repeat-like/Quinoprotein amine dehydrogenase"/>
    <property type="match status" value="1"/>
</dbReference>
<dbReference type="PANTHER" id="PTHR22806:SF0">
    <property type="entry name" value="NUCLEOPORIN NUP37"/>
    <property type="match status" value="1"/>
</dbReference>
<evidence type="ECO:0000313" key="1">
    <source>
        <dbReference type="EMBL" id="RKO94226.1"/>
    </source>
</evidence>
<organism evidence="1 2">
    <name type="scientific">Blyttiomyces helicus</name>
    <dbReference type="NCBI Taxonomy" id="388810"/>
    <lineage>
        <taxon>Eukaryota</taxon>
        <taxon>Fungi</taxon>
        <taxon>Fungi incertae sedis</taxon>
        <taxon>Chytridiomycota</taxon>
        <taxon>Chytridiomycota incertae sedis</taxon>
        <taxon>Chytridiomycetes</taxon>
        <taxon>Chytridiomycetes incertae sedis</taxon>
        <taxon>Blyttiomyces</taxon>
    </lineage>
</organism>
<dbReference type="InterPro" id="IPR036322">
    <property type="entry name" value="WD40_repeat_dom_sf"/>
</dbReference>
<sequence>MLLRGGVYPSSCTSFGQQSQVMRHSSLSKSGNPSLGAASADGKVWILDNDDIPRLVSSHGGVVNEVAFCTVNPDRIALNVSHVLVAERSGSILLYDLANRQMLFTFFEPVGGIAGDICGLTSADWNQLDPQQFGAVIGQKWFVWDMSQFPIHKYHHSGDAHVEGATSFRWSKTNPKAFATATRASEGSIVKVFLNLYTKRMTLYWTLIPQNRLT</sequence>
<proteinExistence type="predicted"/>
<dbReference type="EMBL" id="KZ993963">
    <property type="protein sequence ID" value="RKO94226.1"/>
    <property type="molecule type" value="Genomic_DNA"/>
</dbReference>
<dbReference type="OrthoDB" id="427795at2759"/>
<evidence type="ECO:0008006" key="3">
    <source>
        <dbReference type="Google" id="ProtNLM"/>
    </source>
</evidence>
<accession>A0A4P9WT46</accession>
<dbReference type="GO" id="GO:0031080">
    <property type="term" value="C:nuclear pore outer ring"/>
    <property type="evidence" value="ECO:0007669"/>
    <property type="project" value="InterPro"/>
</dbReference>
<dbReference type="AlphaFoldDB" id="A0A4P9WT46"/>
<protein>
    <recommendedName>
        <fullName evidence="3">WD40-repeat-containing domain protein</fullName>
    </recommendedName>
</protein>
<dbReference type="InterPro" id="IPR015943">
    <property type="entry name" value="WD40/YVTN_repeat-like_dom_sf"/>
</dbReference>
<dbReference type="InterPro" id="IPR037626">
    <property type="entry name" value="NUP37"/>
</dbReference>
<gene>
    <name evidence="1" type="ORF">BDK51DRAFT_30290</name>
</gene>
<reference evidence="2" key="1">
    <citation type="journal article" date="2018" name="Nat. Microbiol.">
        <title>Leveraging single-cell genomics to expand the fungal tree of life.</title>
        <authorList>
            <person name="Ahrendt S.R."/>
            <person name="Quandt C.A."/>
            <person name="Ciobanu D."/>
            <person name="Clum A."/>
            <person name="Salamov A."/>
            <person name="Andreopoulos B."/>
            <person name="Cheng J.F."/>
            <person name="Woyke T."/>
            <person name="Pelin A."/>
            <person name="Henrissat B."/>
            <person name="Reynolds N.K."/>
            <person name="Benny G.L."/>
            <person name="Smith M.E."/>
            <person name="James T.Y."/>
            <person name="Grigoriev I.V."/>
        </authorList>
    </citation>
    <scope>NUCLEOTIDE SEQUENCE [LARGE SCALE GENOMIC DNA]</scope>
</reference>
<dbReference type="SUPFAM" id="SSF50978">
    <property type="entry name" value="WD40 repeat-like"/>
    <property type="match status" value="1"/>
</dbReference>
<dbReference type="Proteomes" id="UP000269721">
    <property type="component" value="Unassembled WGS sequence"/>
</dbReference>
<keyword evidence="2" id="KW-1185">Reference proteome</keyword>